<feature type="transmembrane region" description="Helical" evidence="1">
    <location>
        <begin position="219"/>
        <end position="236"/>
    </location>
</feature>
<keyword evidence="1" id="KW-0812">Transmembrane</keyword>
<reference evidence="3 4" key="1">
    <citation type="submission" date="2023-05" db="EMBL/GenBank/DDBJ databases">
        <title>Lithophilousrod everest ZFBP1038 complete genpme.</title>
        <authorList>
            <person name="Tian M."/>
        </authorList>
    </citation>
    <scope>NUCLEOTIDE SEQUENCE [LARGE SCALE GENOMIC DNA]</scope>
    <source>
        <strain evidence="3 4">ZFBP1038</strain>
    </source>
</reference>
<feature type="transmembrane region" description="Helical" evidence="1">
    <location>
        <begin position="195"/>
        <end position="213"/>
    </location>
</feature>
<feature type="transmembrane region" description="Helical" evidence="1">
    <location>
        <begin position="43"/>
        <end position="67"/>
    </location>
</feature>
<keyword evidence="1" id="KW-1133">Transmembrane helix</keyword>
<dbReference type="EMBL" id="CP090958">
    <property type="protein sequence ID" value="WGW10516.1"/>
    <property type="molecule type" value="Genomic_DNA"/>
</dbReference>
<keyword evidence="4" id="KW-1185">Reference proteome</keyword>
<dbReference type="InterPro" id="IPR003675">
    <property type="entry name" value="Rce1/LyrA-like_dom"/>
</dbReference>
<evidence type="ECO:0000313" key="3">
    <source>
        <dbReference type="EMBL" id="WGW10516.1"/>
    </source>
</evidence>
<gene>
    <name evidence="3" type="ORF">LWF01_10210</name>
</gene>
<organism evidence="3 4">
    <name type="scientific">Saxibacter everestensis</name>
    <dbReference type="NCBI Taxonomy" id="2909229"/>
    <lineage>
        <taxon>Bacteria</taxon>
        <taxon>Bacillati</taxon>
        <taxon>Actinomycetota</taxon>
        <taxon>Actinomycetes</taxon>
        <taxon>Micrococcales</taxon>
        <taxon>Brevibacteriaceae</taxon>
        <taxon>Saxibacter</taxon>
    </lineage>
</organism>
<feature type="domain" description="CAAX prenyl protease 2/Lysostaphin resistance protein A-like" evidence="2">
    <location>
        <begin position="157"/>
        <end position="253"/>
    </location>
</feature>
<evidence type="ECO:0000313" key="4">
    <source>
        <dbReference type="Proteomes" id="UP001209083"/>
    </source>
</evidence>
<evidence type="ECO:0000259" key="2">
    <source>
        <dbReference type="Pfam" id="PF02517"/>
    </source>
</evidence>
<proteinExistence type="predicted"/>
<protein>
    <submittedName>
        <fullName evidence="3">Type II CAAX endopeptidase family protein</fullName>
    </submittedName>
</protein>
<sequence length="319" mass="34819">MKTTTNPVWLLTPRGPKNISSVPSGVEYHRVLAGDDRHIARGILAIVLLLAGLVFFSLATGWVSALIDTQLGNSPTDYTPVRHAGSMIGLALLIPWSMLIQRWLYGVPAASLHSVTSWFRFDLLGKALLVFGPAWLIVNGLGFLAPAEEVPWSQTDLIAMFLVTFLLTPLQTTGEEYGFRGLAFRVIGSWTRSPRAGLVAGVVVTSVLFTAMHGSTDPYIITWYLTLFTCLAIITWRTGGLEIAIVLHAILNTLTFIAAFYLRVDFGAAIQDRSAGVGTPYQLLPALAVIAITAVIWWWTRKTGPALTPATTTQLNQER</sequence>
<feature type="transmembrane region" description="Helical" evidence="1">
    <location>
        <begin position="282"/>
        <end position="300"/>
    </location>
</feature>
<evidence type="ECO:0000256" key="1">
    <source>
        <dbReference type="SAM" id="Phobius"/>
    </source>
</evidence>
<feature type="transmembrane region" description="Helical" evidence="1">
    <location>
        <begin position="243"/>
        <end position="262"/>
    </location>
</feature>
<dbReference type="Pfam" id="PF02517">
    <property type="entry name" value="Rce1-like"/>
    <property type="match status" value="1"/>
</dbReference>
<keyword evidence="1" id="KW-0472">Membrane</keyword>
<accession>A0ABY8QQ37</accession>
<feature type="transmembrane region" description="Helical" evidence="1">
    <location>
        <begin position="157"/>
        <end position="174"/>
    </location>
</feature>
<feature type="transmembrane region" description="Helical" evidence="1">
    <location>
        <begin position="87"/>
        <end position="105"/>
    </location>
</feature>
<dbReference type="Proteomes" id="UP001209083">
    <property type="component" value="Chromosome"/>
</dbReference>
<dbReference type="RefSeq" id="WP_349637296.1">
    <property type="nucleotide sequence ID" value="NZ_CP090958.1"/>
</dbReference>
<name>A0ABY8QQ37_9MICO</name>
<feature type="transmembrane region" description="Helical" evidence="1">
    <location>
        <begin position="126"/>
        <end position="145"/>
    </location>
</feature>